<sequence length="222" mass="24977">MSLAAKLERHQIIGLGPESKKVNTVSQKIEILRGQHVTLKALSVDHTPGLAEAVQDGELWKRWYTKVPSPSEMEKAVEERISWYDSHGAQLFTVFDSAGTTVGMTGYQAFELGNRRSQIGYTWYRQSAQNTAVNADCKLALMGHAFEQLDCLSVFFTTNSFNRESRRALESLGAHLDGILRGHQILDNGLVRDTCVYSVLRHEWPAVKNHLQYKVELKSGKD</sequence>
<dbReference type="InterPro" id="IPR016181">
    <property type="entry name" value="Acyl_CoA_acyltransferase"/>
</dbReference>
<feature type="domain" description="N-acetyltransferase" evidence="1">
    <location>
        <begin position="37"/>
        <end position="174"/>
    </location>
</feature>
<dbReference type="PANTHER" id="PTHR43610">
    <property type="entry name" value="BLL6696 PROTEIN"/>
    <property type="match status" value="1"/>
</dbReference>
<comment type="caution">
    <text evidence="2">The sequence shown here is derived from an EMBL/GenBank/DDBJ whole genome shotgun (WGS) entry which is preliminary data.</text>
</comment>
<protein>
    <submittedName>
        <fullName evidence="2">GNAT family protein</fullName>
        <ecNumber evidence="2">2.-.-.-</ecNumber>
    </submittedName>
</protein>
<dbReference type="SUPFAM" id="SSF55729">
    <property type="entry name" value="Acyl-CoA N-acyltransferases (Nat)"/>
    <property type="match status" value="1"/>
</dbReference>
<dbReference type="EC" id="2.-.-.-" evidence="2"/>
<dbReference type="PANTHER" id="PTHR43610:SF1">
    <property type="entry name" value="N-ACETYLTRANSFERASE DOMAIN-CONTAINING PROTEIN"/>
    <property type="match status" value="1"/>
</dbReference>
<evidence type="ECO:0000313" key="2">
    <source>
        <dbReference type="EMBL" id="MDK4247301.1"/>
    </source>
</evidence>
<reference evidence="2 3" key="1">
    <citation type="submission" date="2023-05" db="EMBL/GenBank/DDBJ databases">
        <title>Metabolic capabilities are highly conserved among human nasal-associated Corynebacterium species in pangenomic analyses.</title>
        <authorList>
            <person name="Tran T.H."/>
            <person name="Roberts A.Q."/>
            <person name="Escapa I.F."/>
            <person name="Gao W."/>
            <person name="Conlan S."/>
            <person name="Kong H."/>
            <person name="Segre J.A."/>
            <person name="Kelly M.S."/>
            <person name="Lemon K.P."/>
        </authorList>
    </citation>
    <scope>NUCLEOTIDE SEQUENCE [LARGE SCALE GENOMIC DNA]</scope>
    <source>
        <strain evidence="2 3">KPL3802</strain>
    </source>
</reference>
<dbReference type="Proteomes" id="UP001239414">
    <property type="component" value="Unassembled WGS sequence"/>
</dbReference>
<dbReference type="Pfam" id="PF13302">
    <property type="entry name" value="Acetyltransf_3"/>
    <property type="match status" value="1"/>
</dbReference>
<dbReference type="InterPro" id="IPR000182">
    <property type="entry name" value="GNAT_dom"/>
</dbReference>
<keyword evidence="2" id="KW-0808">Transferase</keyword>
<accession>A0ABT7FNY8</accession>
<gene>
    <name evidence="2" type="ORF">QPX34_04565</name>
</gene>
<dbReference type="GO" id="GO:0016740">
    <property type="term" value="F:transferase activity"/>
    <property type="evidence" value="ECO:0007669"/>
    <property type="project" value="UniProtKB-KW"/>
</dbReference>
<proteinExistence type="predicted"/>
<name>A0ABT7FNY8_9CORY</name>
<dbReference type="RefSeq" id="WP_284612573.1">
    <property type="nucleotide sequence ID" value="NZ_JASNUO010000004.1"/>
</dbReference>
<dbReference type="EMBL" id="JASNUO010000004">
    <property type="protein sequence ID" value="MDK4247301.1"/>
    <property type="molecule type" value="Genomic_DNA"/>
</dbReference>
<organism evidence="2 3">
    <name type="scientific">Corynebacterium accolens</name>
    <dbReference type="NCBI Taxonomy" id="38284"/>
    <lineage>
        <taxon>Bacteria</taxon>
        <taxon>Bacillati</taxon>
        <taxon>Actinomycetota</taxon>
        <taxon>Actinomycetes</taxon>
        <taxon>Mycobacteriales</taxon>
        <taxon>Corynebacteriaceae</taxon>
        <taxon>Corynebacterium</taxon>
    </lineage>
</organism>
<keyword evidence="3" id="KW-1185">Reference proteome</keyword>
<evidence type="ECO:0000313" key="3">
    <source>
        <dbReference type="Proteomes" id="UP001239414"/>
    </source>
</evidence>
<dbReference type="Gene3D" id="3.40.630.30">
    <property type="match status" value="1"/>
</dbReference>
<evidence type="ECO:0000259" key="1">
    <source>
        <dbReference type="Pfam" id="PF13302"/>
    </source>
</evidence>